<protein>
    <submittedName>
        <fullName evidence="5">Family 1 extracellular solute-binding protein, multiple sugar transport system substrate-binding protein</fullName>
    </submittedName>
</protein>
<dbReference type="PANTHER" id="PTHR30061:SF50">
    <property type="entry name" value="MALTOSE_MALTODEXTRIN-BINDING PERIPLASMIC PROTEIN"/>
    <property type="match status" value="1"/>
</dbReference>
<dbReference type="Proteomes" id="UP000035656">
    <property type="component" value="Chromosome"/>
</dbReference>
<dbReference type="GO" id="GO:0015768">
    <property type="term" value="P:maltose transport"/>
    <property type="evidence" value="ECO:0007669"/>
    <property type="project" value="TreeGrafter"/>
</dbReference>
<dbReference type="Pfam" id="PF01547">
    <property type="entry name" value="SBP_bac_1"/>
    <property type="match status" value="1"/>
</dbReference>
<dbReference type="GO" id="GO:0042956">
    <property type="term" value="P:maltodextrin transmembrane transport"/>
    <property type="evidence" value="ECO:0007669"/>
    <property type="project" value="TreeGrafter"/>
</dbReference>
<keyword evidence="4" id="KW-0812">Transmembrane</keyword>
<keyword evidence="2" id="KW-0813">Transport</keyword>
<feature type="transmembrane region" description="Helical" evidence="4">
    <location>
        <begin position="7"/>
        <end position="29"/>
    </location>
</feature>
<proteinExistence type="inferred from homology"/>
<dbReference type="KEGG" id="pwo:UX70_C0001G0234"/>
<dbReference type="GO" id="GO:1901982">
    <property type="term" value="F:maltose binding"/>
    <property type="evidence" value="ECO:0007669"/>
    <property type="project" value="TreeGrafter"/>
</dbReference>
<evidence type="ECO:0000256" key="1">
    <source>
        <dbReference type="ARBA" id="ARBA00008520"/>
    </source>
</evidence>
<dbReference type="SUPFAM" id="SSF53850">
    <property type="entry name" value="Periplasmic binding protein-like II"/>
    <property type="match status" value="1"/>
</dbReference>
<dbReference type="Gene3D" id="3.40.190.10">
    <property type="entry name" value="Periplasmic binding protein-like II"/>
    <property type="match status" value="1"/>
</dbReference>
<dbReference type="EMBL" id="CP011209">
    <property type="protein sequence ID" value="AKM77961.1"/>
    <property type="molecule type" value="Genomic_DNA"/>
</dbReference>
<sequence>MQFTRNQLMIIGGVILTIALFVGIFIFLIPSLQQGSSNEPTSKIALTVWGVEDSSNFSQLATQYTAAHPNVALRYTQIPEDRYERTILNAFATGQAPDILMIHRSWVQRYSDKIMAADYPQIQPSEVRSLFPDVVYRDFVYLDYVFALPLYIDTPALIYNKELFNKKGVAVAPATWADIKTLIPYFTEFTAGKQLKKSAIAIGGTQKSIPNAPDIMSLLMFQFGSSNLETTGQRTSFDEHAQKAIDFYAQFATPNNPNYTWSDSFANADNAFGSEDVAMTITYSREIPALVQKNPYLSFDIFPMPQQSVSNPTNYADYWGLAVSAKSPNLQWAWKAVIDMTTDSTLASTYLQSSNNPPALRSLINESLRDPRLGVFARQSLTARAPFQYEVEGYRTALSRAVESILTGQFDTQDALQRASVEINNLF</sequence>
<organism evidence="5 6">
    <name type="scientific">Candidatus Wolfebacteria bacterium GW2011_GWB1_47_1</name>
    <dbReference type="NCBI Taxonomy" id="1619007"/>
    <lineage>
        <taxon>Bacteria</taxon>
        <taxon>Candidatus Wolfeibacteriota</taxon>
    </lineage>
</organism>
<keyword evidence="4" id="KW-1133">Transmembrane helix</keyword>
<keyword evidence="4" id="KW-0472">Membrane</keyword>
<gene>
    <name evidence="5" type="ORF">UX70_C0001G0234</name>
</gene>
<evidence type="ECO:0000256" key="4">
    <source>
        <dbReference type="SAM" id="Phobius"/>
    </source>
</evidence>
<dbReference type="PANTHER" id="PTHR30061">
    <property type="entry name" value="MALTOSE-BINDING PERIPLASMIC PROTEIN"/>
    <property type="match status" value="1"/>
</dbReference>
<dbReference type="AlphaFoldDB" id="A0A0G4AQJ5"/>
<name>A0A0G4AQJ5_9BACT</name>
<reference evidence="5 6" key="1">
    <citation type="journal article" date="2015" name="Nature">
        <title>rRNA introns, odd ribosomes, and small enigmatic genomes across a large radiation of phyla.</title>
        <authorList>
            <person name="Brown C.T."/>
            <person name="Hug L.A."/>
            <person name="Thomas B.C."/>
            <person name="Sharon I."/>
            <person name="Castelle C.J."/>
            <person name="Singh A."/>
            <person name="Wilkins M.J."/>
            <person name="Williams K.H."/>
            <person name="Banfield J.F."/>
        </authorList>
    </citation>
    <scope>NUCLEOTIDE SEQUENCE [LARGE SCALE GENOMIC DNA]</scope>
</reference>
<accession>A0A0G4AQJ5</accession>
<dbReference type="InterPro" id="IPR006059">
    <property type="entry name" value="SBP"/>
</dbReference>
<evidence type="ECO:0000256" key="2">
    <source>
        <dbReference type="ARBA" id="ARBA00022448"/>
    </source>
</evidence>
<evidence type="ECO:0000313" key="5">
    <source>
        <dbReference type="EMBL" id="AKM77961.1"/>
    </source>
</evidence>
<comment type="similarity">
    <text evidence="1">Belongs to the bacterial solute-binding protein 1 family.</text>
</comment>
<evidence type="ECO:0000313" key="6">
    <source>
        <dbReference type="Proteomes" id="UP000035656"/>
    </source>
</evidence>
<evidence type="ECO:0000256" key="3">
    <source>
        <dbReference type="ARBA" id="ARBA00022729"/>
    </source>
</evidence>
<dbReference type="STRING" id="1619007.UX70_C0001G0234"/>
<keyword evidence="3" id="KW-0732">Signal</keyword>
<dbReference type="GO" id="GO:0055052">
    <property type="term" value="C:ATP-binding cassette (ABC) transporter complex, substrate-binding subunit-containing"/>
    <property type="evidence" value="ECO:0007669"/>
    <property type="project" value="TreeGrafter"/>
</dbReference>
<keyword evidence="5" id="KW-0762">Sugar transport</keyword>